<dbReference type="CDD" id="cd06173">
    <property type="entry name" value="MFS_MefA_like"/>
    <property type="match status" value="1"/>
</dbReference>
<accession>A0A381Q7I3</accession>
<keyword evidence="2" id="KW-0813">Transport</keyword>
<evidence type="ECO:0008006" key="9">
    <source>
        <dbReference type="Google" id="ProtNLM"/>
    </source>
</evidence>
<evidence type="ECO:0000313" key="8">
    <source>
        <dbReference type="EMBL" id="SUZ73583.1"/>
    </source>
</evidence>
<keyword evidence="5 7" id="KW-1133">Transmembrane helix</keyword>
<evidence type="ECO:0000256" key="6">
    <source>
        <dbReference type="ARBA" id="ARBA00023136"/>
    </source>
</evidence>
<dbReference type="AlphaFoldDB" id="A0A381Q7I3"/>
<dbReference type="PANTHER" id="PTHR23513">
    <property type="entry name" value="INTEGRAL MEMBRANE EFFLUX PROTEIN-RELATED"/>
    <property type="match status" value="1"/>
</dbReference>
<sequence>MHQFTETESPVEKSNFGIPLALRYTAYRAYWFGLLASVSGFQMFRVGQGWLIYEITGNPWSLGLVGAANAIPGIFFNLFGGVFADRLDKRRLIMFTQLTTGSLVFLLATLTLLDVVEAWHVLVVAFLAGGVEAFDNPARQALYPHLIDRKAMISAVAMNSVIWQGTRIIAPAIAGILIDLINTQSALYISGIGFVVLAVVMGRLKIPAIPRGALGNPLQDIKEGLKFIKVHSVFSFLISMTFFNSFFGMAYVMLMPIFAVDILDVGAKGQGLLLGMSGAGALVNTLYIGARGSVPHRGLAIIAGAVLFGLAVAAFALTAEYVGSLSLAMGLMFIMGIFNSLYMISIQSSLQIMVPDRMRGRVMGFYGMTWSIMPLGGLQASALTSIWNAPIAIAAGGLSVAAFALGTSLFNSTVRNLSSNLSPIIDEVPQDTALEPAVPQDD</sequence>
<dbReference type="GO" id="GO:0005886">
    <property type="term" value="C:plasma membrane"/>
    <property type="evidence" value="ECO:0007669"/>
    <property type="project" value="UniProtKB-SubCell"/>
</dbReference>
<protein>
    <recommendedName>
        <fullName evidence="9">Major facilitator superfamily (MFS) profile domain-containing protein</fullName>
    </recommendedName>
</protein>
<dbReference type="InterPro" id="IPR010290">
    <property type="entry name" value="TM_effector"/>
</dbReference>
<feature type="transmembrane region" description="Helical" evidence="7">
    <location>
        <begin position="29"/>
        <end position="53"/>
    </location>
</feature>
<feature type="transmembrane region" description="Helical" evidence="7">
    <location>
        <begin position="299"/>
        <end position="319"/>
    </location>
</feature>
<gene>
    <name evidence="8" type="ORF">METZ01_LOCUS26437</name>
</gene>
<keyword evidence="3" id="KW-1003">Cell membrane</keyword>
<feature type="transmembrane region" description="Helical" evidence="7">
    <location>
        <begin position="365"/>
        <end position="383"/>
    </location>
</feature>
<feature type="transmembrane region" description="Helical" evidence="7">
    <location>
        <begin position="389"/>
        <end position="410"/>
    </location>
</feature>
<feature type="transmembrane region" description="Helical" evidence="7">
    <location>
        <begin position="92"/>
        <end position="112"/>
    </location>
</feature>
<evidence type="ECO:0000256" key="5">
    <source>
        <dbReference type="ARBA" id="ARBA00022989"/>
    </source>
</evidence>
<feature type="transmembrane region" description="Helical" evidence="7">
    <location>
        <begin position="227"/>
        <end position="252"/>
    </location>
</feature>
<feature type="transmembrane region" description="Helical" evidence="7">
    <location>
        <begin position="325"/>
        <end position="344"/>
    </location>
</feature>
<feature type="transmembrane region" description="Helical" evidence="7">
    <location>
        <begin position="59"/>
        <end position="80"/>
    </location>
</feature>
<evidence type="ECO:0000256" key="2">
    <source>
        <dbReference type="ARBA" id="ARBA00022448"/>
    </source>
</evidence>
<dbReference type="Gene3D" id="1.20.1250.20">
    <property type="entry name" value="MFS general substrate transporter like domains"/>
    <property type="match status" value="1"/>
</dbReference>
<comment type="subcellular location">
    <subcellularLocation>
        <location evidence="1">Cell membrane</location>
        <topology evidence="1">Multi-pass membrane protein</topology>
    </subcellularLocation>
</comment>
<dbReference type="SUPFAM" id="SSF103473">
    <property type="entry name" value="MFS general substrate transporter"/>
    <property type="match status" value="1"/>
</dbReference>
<dbReference type="Pfam" id="PF05977">
    <property type="entry name" value="MFS_3"/>
    <property type="match status" value="1"/>
</dbReference>
<feature type="transmembrane region" description="Helical" evidence="7">
    <location>
        <begin position="272"/>
        <end position="290"/>
    </location>
</feature>
<feature type="transmembrane region" description="Helical" evidence="7">
    <location>
        <begin position="187"/>
        <end position="206"/>
    </location>
</feature>
<evidence type="ECO:0000256" key="1">
    <source>
        <dbReference type="ARBA" id="ARBA00004651"/>
    </source>
</evidence>
<keyword evidence="4 7" id="KW-0812">Transmembrane</keyword>
<reference evidence="8" key="1">
    <citation type="submission" date="2018-05" db="EMBL/GenBank/DDBJ databases">
        <authorList>
            <person name="Lanie J.A."/>
            <person name="Ng W.-L."/>
            <person name="Kazmierczak K.M."/>
            <person name="Andrzejewski T.M."/>
            <person name="Davidsen T.M."/>
            <person name="Wayne K.J."/>
            <person name="Tettelin H."/>
            <person name="Glass J.I."/>
            <person name="Rusch D."/>
            <person name="Podicherti R."/>
            <person name="Tsui H.-C.T."/>
            <person name="Winkler M.E."/>
        </authorList>
    </citation>
    <scope>NUCLEOTIDE SEQUENCE</scope>
</reference>
<proteinExistence type="predicted"/>
<dbReference type="PANTHER" id="PTHR23513:SF11">
    <property type="entry name" value="STAPHYLOFERRIN A TRANSPORTER"/>
    <property type="match status" value="1"/>
</dbReference>
<keyword evidence="6 7" id="KW-0472">Membrane</keyword>
<dbReference type="EMBL" id="UINC01001183">
    <property type="protein sequence ID" value="SUZ73583.1"/>
    <property type="molecule type" value="Genomic_DNA"/>
</dbReference>
<evidence type="ECO:0000256" key="3">
    <source>
        <dbReference type="ARBA" id="ARBA00022475"/>
    </source>
</evidence>
<dbReference type="InterPro" id="IPR036259">
    <property type="entry name" value="MFS_trans_sf"/>
</dbReference>
<evidence type="ECO:0000256" key="4">
    <source>
        <dbReference type="ARBA" id="ARBA00022692"/>
    </source>
</evidence>
<evidence type="ECO:0000256" key="7">
    <source>
        <dbReference type="SAM" id="Phobius"/>
    </source>
</evidence>
<organism evidence="8">
    <name type="scientific">marine metagenome</name>
    <dbReference type="NCBI Taxonomy" id="408172"/>
    <lineage>
        <taxon>unclassified sequences</taxon>
        <taxon>metagenomes</taxon>
        <taxon>ecological metagenomes</taxon>
    </lineage>
</organism>
<name>A0A381Q7I3_9ZZZZ</name>